<protein>
    <submittedName>
        <fullName evidence="1">Uncharacterized protein</fullName>
    </submittedName>
</protein>
<dbReference type="AlphaFoldDB" id="A0A820IJJ2"/>
<evidence type="ECO:0000313" key="1">
    <source>
        <dbReference type="EMBL" id="CAF4309790.1"/>
    </source>
</evidence>
<evidence type="ECO:0000313" key="2">
    <source>
        <dbReference type="Proteomes" id="UP000663842"/>
    </source>
</evidence>
<reference evidence="1" key="1">
    <citation type="submission" date="2021-02" db="EMBL/GenBank/DDBJ databases">
        <authorList>
            <person name="Nowell W R."/>
        </authorList>
    </citation>
    <scope>NUCLEOTIDE SEQUENCE</scope>
</reference>
<dbReference type="EMBL" id="CAJOBF010011751">
    <property type="protein sequence ID" value="CAF4309790.1"/>
    <property type="molecule type" value="Genomic_DNA"/>
</dbReference>
<proteinExistence type="predicted"/>
<comment type="caution">
    <text evidence="1">The sequence shown here is derived from an EMBL/GenBank/DDBJ whole genome shotgun (WGS) entry which is preliminary data.</text>
</comment>
<sequence length="76" mass="8276">MPADSVSSLTSNAALNAVMSNNMRISGSYIFSLDGLVLACSETYDRSSNPRNSDTDIHHITEFLFGTLMTNTFLNP</sequence>
<feature type="non-terminal residue" evidence="1">
    <location>
        <position position="76"/>
    </location>
</feature>
<name>A0A820IJJ2_9BILA</name>
<gene>
    <name evidence="1" type="ORF">UXM345_LOCUS33878</name>
</gene>
<organism evidence="1 2">
    <name type="scientific">Rotaria magnacalcarata</name>
    <dbReference type="NCBI Taxonomy" id="392030"/>
    <lineage>
        <taxon>Eukaryota</taxon>
        <taxon>Metazoa</taxon>
        <taxon>Spiralia</taxon>
        <taxon>Gnathifera</taxon>
        <taxon>Rotifera</taxon>
        <taxon>Eurotatoria</taxon>
        <taxon>Bdelloidea</taxon>
        <taxon>Philodinida</taxon>
        <taxon>Philodinidae</taxon>
        <taxon>Rotaria</taxon>
    </lineage>
</organism>
<accession>A0A820IJJ2</accession>
<dbReference type="Proteomes" id="UP000663842">
    <property type="component" value="Unassembled WGS sequence"/>
</dbReference>